<sequence length="59" mass="6441">MRRIIILIISILGAVCLLAKIQHVVFPLATLSLFASSAYGQTEPIAWMRLGNENGVSNE</sequence>
<evidence type="ECO:0000313" key="1">
    <source>
        <dbReference type="EMBL" id="TWU40937.1"/>
    </source>
</evidence>
<dbReference type="EMBL" id="SJPV01000002">
    <property type="protein sequence ID" value="TWU40937.1"/>
    <property type="molecule type" value="Genomic_DNA"/>
</dbReference>
<organism evidence="1 2">
    <name type="scientific">Novipirellula artificiosorum</name>
    <dbReference type="NCBI Taxonomy" id="2528016"/>
    <lineage>
        <taxon>Bacteria</taxon>
        <taxon>Pseudomonadati</taxon>
        <taxon>Planctomycetota</taxon>
        <taxon>Planctomycetia</taxon>
        <taxon>Pirellulales</taxon>
        <taxon>Pirellulaceae</taxon>
        <taxon>Novipirellula</taxon>
    </lineage>
</organism>
<protein>
    <submittedName>
        <fullName evidence="1">Uncharacterized protein</fullName>
    </submittedName>
</protein>
<dbReference type="Proteomes" id="UP000319143">
    <property type="component" value="Unassembled WGS sequence"/>
</dbReference>
<dbReference type="RefSeq" id="WP_146525453.1">
    <property type="nucleotide sequence ID" value="NZ_SJPV01000002.1"/>
</dbReference>
<dbReference type="AlphaFoldDB" id="A0A5C6DYM6"/>
<reference evidence="1 2" key="1">
    <citation type="submission" date="2019-02" db="EMBL/GenBank/DDBJ databases">
        <title>Deep-cultivation of Planctomycetes and their phenomic and genomic characterization uncovers novel biology.</title>
        <authorList>
            <person name="Wiegand S."/>
            <person name="Jogler M."/>
            <person name="Boedeker C."/>
            <person name="Pinto D."/>
            <person name="Vollmers J."/>
            <person name="Rivas-Marin E."/>
            <person name="Kohn T."/>
            <person name="Peeters S.H."/>
            <person name="Heuer A."/>
            <person name="Rast P."/>
            <person name="Oberbeckmann S."/>
            <person name="Bunk B."/>
            <person name="Jeske O."/>
            <person name="Meyerdierks A."/>
            <person name="Storesund J.E."/>
            <person name="Kallscheuer N."/>
            <person name="Luecker S."/>
            <person name="Lage O.M."/>
            <person name="Pohl T."/>
            <person name="Merkel B.J."/>
            <person name="Hornburger P."/>
            <person name="Mueller R.-W."/>
            <person name="Bruemmer F."/>
            <person name="Labrenz M."/>
            <person name="Spormann A.M."/>
            <person name="Op Den Camp H."/>
            <person name="Overmann J."/>
            <person name="Amann R."/>
            <person name="Jetten M.S.M."/>
            <person name="Mascher T."/>
            <person name="Medema M.H."/>
            <person name="Devos D.P."/>
            <person name="Kaster A.-K."/>
            <person name="Ovreas L."/>
            <person name="Rohde M."/>
            <person name="Galperin M.Y."/>
            <person name="Jogler C."/>
        </authorList>
    </citation>
    <scope>NUCLEOTIDE SEQUENCE [LARGE SCALE GENOMIC DNA]</scope>
    <source>
        <strain evidence="1 2">Poly41</strain>
    </source>
</reference>
<name>A0A5C6DYM6_9BACT</name>
<comment type="caution">
    <text evidence="1">The sequence shown here is derived from an EMBL/GenBank/DDBJ whole genome shotgun (WGS) entry which is preliminary data.</text>
</comment>
<keyword evidence="2" id="KW-1185">Reference proteome</keyword>
<evidence type="ECO:0000313" key="2">
    <source>
        <dbReference type="Proteomes" id="UP000319143"/>
    </source>
</evidence>
<proteinExistence type="predicted"/>
<gene>
    <name evidence="1" type="ORF">Poly41_17720</name>
</gene>
<accession>A0A5C6DYM6</accession>